<protein>
    <submittedName>
        <fullName evidence="3">Uncharacterized protein</fullName>
    </submittedName>
</protein>
<dbReference type="Proteomes" id="UP001055039">
    <property type="component" value="Unassembled WGS sequence"/>
</dbReference>
<gene>
    <name evidence="3" type="ORF">LNAOJCKE_0772</name>
</gene>
<keyword evidence="4" id="KW-1185">Reference proteome</keyword>
<feature type="compositionally biased region" description="Basic residues" evidence="1">
    <location>
        <begin position="70"/>
        <end position="79"/>
    </location>
</feature>
<accession>A0ABQ4UCR6</accession>
<proteinExistence type="predicted"/>
<evidence type="ECO:0000256" key="1">
    <source>
        <dbReference type="SAM" id="MobiDB-lite"/>
    </source>
</evidence>
<reference evidence="3" key="1">
    <citation type="journal article" date="2021" name="Front. Microbiol.">
        <title>Comprehensive Comparative Genomics and Phenotyping of Methylobacterium Species.</title>
        <authorList>
            <person name="Alessa O."/>
            <person name="Ogura Y."/>
            <person name="Fujitani Y."/>
            <person name="Takami H."/>
            <person name="Hayashi T."/>
            <person name="Sahin N."/>
            <person name="Tani A."/>
        </authorList>
    </citation>
    <scope>NUCLEOTIDE SEQUENCE</scope>
    <source>
        <strain evidence="3">NBRC 15686</strain>
    </source>
</reference>
<keyword evidence="2" id="KW-0812">Transmembrane</keyword>
<name>A0ABQ4UCR6_9HYPH</name>
<evidence type="ECO:0000256" key="2">
    <source>
        <dbReference type="SAM" id="Phobius"/>
    </source>
</evidence>
<feature type="compositionally biased region" description="Basic and acidic residues" evidence="1">
    <location>
        <begin position="90"/>
        <end position="102"/>
    </location>
</feature>
<feature type="transmembrane region" description="Helical" evidence="2">
    <location>
        <begin position="32"/>
        <end position="60"/>
    </location>
</feature>
<keyword evidence="2" id="KW-0472">Membrane</keyword>
<reference evidence="3" key="2">
    <citation type="submission" date="2021-08" db="EMBL/GenBank/DDBJ databases">
        <authorList>
            <person name="Tani A."/>
            <person name="Ola A."/>
            <person name="Ogura Y."/>
            <person name="Katsura K."/>
            <person name="Hayashi T."/>
        </authorList>
    </citation>
    <scope>NUCLEOTIDE SEQUENCE</scope>
    <source>
        <strain evidence="3">NBRC 15686</strain>
    </source>
</reference>
<dbReference type="EMBL" id="BPRC01000001">
    <property type="protein sequence ID" value="GJE63575.1"/>
    <property type="molecule type" value="Genomic_DNA"/>
</dbReference>
<evidence type="ECO:0000313" key="3">
    <source>
        <dbReference type="EMBL" id="GJE63575.1"/>
    </source>
</evidence>
<feature type="region of interest" description="Disordered" evidence="1">
    <location>
        <begin position="70"/>
        <end position="108"/>
    </location>
</feature>
<comment type="caution">
    <text evidence="3">The sequence shown here is derived from an EMBL/GenBank/DDBJ whole genome shotgun (WGS) entry which is preliminary data.</text>
</comment>
<sequence length="108" mass="11342">MVVAPVAAVAPMTAMMVAVAPAVMMVAPMAAMVAPVSVMVVAMPPVPGMMAVAEMMVVPLHRFDRRLRRKGRGWSRRQRGGVGGVGAEEAASHQREGGERETGATFRG</sequence>
<organism evidence="3 4">
    <name type="scientific">Methylorubrum aminovorans</name>
    <dbReference type="NCBI Taxonomy" id="269069"/>
    <lineage>
        <taxon>Bacteria</taxon>
        <taxon>Pseudomonadati</taxon>
        <taxon>Pseudomonadota</taxon>
        <taxon>Alphaproteobacteria</taxon>
        <taxon>Hyphomicrobiales</taxon>
        <taxon>Methylobacteriaceae</taxon>
        <taxon>Methylorubrum</taxon>
    </lineage>
</organism>
<keyword evidence="2" id="KW-1133">Transmembrane helix</keyword>
<evidence type="ECO:0000313" key="4">
    <source>
        <dbReference type="Proteomes" id="UP001055039"/>
    </source>
</evidence>